<dbReference type="Pfam" id="PF04055">
    <property type="entry name" value="Radical_SAM"/>
    <property type="match status" value="1"/>
</dbReference>
<comment type="catalytic activity">
    <reaction evidence="7 8">
        <text>[[Fe-S] cluster scaffold protein carrying a second [4Fe-4S](2+) cluster] + N(6)-octanoyl-L-lysyl-[protein] + 2 oxidized [2Fe-2S]-[ferredoxin] + 2 S-adenosyl-L-methionine + 4 H(+) = [[Fe-S] cluster scaffold protein] + N(6)-[(R)-dihydrolipoyl]-L-lysyl-[protein] + 4 Fe(3+) + 2 hydrogen sulfide + 2 5'-deoxyadenosine + 2 L-methionine + 2 reduced [2Fe-2S]-[ferredoxin]</text>
        <dbReference type="Rhea" id="RHEA:16585"/>
        <dbReference type="Rhea" id="RHEA-COMP:9928"/>
        <dbReference type="Rhea" id="RHEA-COMP:10000"/>
        <dbReference type="Rhea" id="RHEA-COMP:10001"/>
        <dbReference type="Rhea" id="RHEA-COMP:10475"/>
        <dbReference type="Rhea" id="RHEA-COMP:14568"/>
        <dbReference type="Rhea" id="RHEA-COMP:14569"/>
        <dbReference type="ChEBI" id="CHEBI:15378"/>
        <dbReference type="ChEBI" id="CHEBI:17319"/>
        <dbReference type="ChEBI" id="CHEBI:29034"/>
        <dbReference type="ChEBI" id="CHEBI:29919"/>
        <dbReference type="ChEBI" id="CHEBI:33722"/>
        <dbReference type="ChEBI" id="CHEBI:33737"/>
        <dbReference type="ChEBI" id="CHEBI:33738"/>
        <dbReference type="ChEBI" id="CHEBI:57844"/>
        <dbReference type="ChEBI" id="CHEBI:59789"/>
        <dbReference type="ChEBI" id="CHEBI:78809"/>
        <dbReference type="ChEBI" id="CHEBI:83100"/>
        <dbReference type="EC" id="2.8.1.8"/>
    </reaction>
</comment>
<evidence type="ECO:0000256" key="2">
    <source>
        <dbReference type="ARBA" id="ARBA00022679"/>
    </source>
</evidence>
<feature type="binding site" evidence="8">
    <location>
        <position position="33"/>
    </location>
    <ligand>
        <name>[4Fe-4S] cluster</name>
        <dbReference type="ChEBI" id="CHEBI:49883"/>
        <label>1</label>
    </ligand>
</feature>
<keyword evidence="8" id="KW-0963">Cytoplasm</keyword>
<keyword evidence="6 8" id="KW-0411">Iron-sulfur</keyword>
<dbReference type="InterPro" id="IPR003698">
    <property type="entry name" value="Lipoyl_synth"/>
</dbReference>
<organism evidence="10 11">
    <name type="scientific">candidate division WOR-1 bacterium RIFCSPLOWO2_02_FULL_46_20</name>
    <dbReference type="NCBI Taxonomy" id="1802567"/>
    <lineage>
        <taxon>Bacteria</taxon>
        <taxon>Bacillati</taxon>
        <taxon>Saganbacteria</taxon>
    </lineage>
</organism>
<comment type="caution">
    <text evidence="10">The sequence shown here is derived from an EMBL/GenBank/DDBJ whole genome shotgun (WGS) entry which is preliminary data.</text>
</comment>
<feature type="binding site" evidence="8">
    <location>
        <position position="44"/>
    </location>
    <ligand>
        <name>[4Fe-4S] cluster</name>
        <dbReference type="ChEBI" id="CHEBI:49883"/>
        <label>1</label>
    </ligand>
</feature>
<dbReference type="Proteomes" id="UP000176938">
    <property type="component" value="Unassembled WGS sequence"/>
</dbReference>
<protein>
    <recommendedName>
        <fullName evidence="8">Lipoyl synthase</fullName>
        <ecNumber evidence="8">2.8.1.8</ecNumber>
    </recommendedName>
    <alternativeName>
        <fullName evidence="8">Lip-syn</fullName>
        <shortName evidence="8">LS</shortName>
    </alternativeName>
    <alternativeName>
        <fullName evidence="8">Lipoate synthase</fullName>
    </alternativeName>
    <alternativeName>
        <fullName evidence="8">Lipoic acid synthase</fullName>
    </alternativeName>
    <alternativeName>
        <fullName evidence="8">Sulfur insertion protein LipA</fullName>
    </alternativeName>
</protein>
<comment type="cofactor">
    <cofactor evidence="8">
        <name>[4Fe-4S] cluster</name>
        <dbReference type="ChEBI" id="CHEBI:49883"/>
    </cofactor>
    <text evidence="8">Binds 2 [4Fe-4S] clusters per subunit. One cluster is coordinated with 3 cysteines and an exchangeable S-adenosyl-L-methionine.</text>
</comment>
<accession>A0A1F4RBA7</accession>
<dbReference type="NCBIfam" id="NF009544">
    <property type="entry name" value="PRK12928.1"/>
    <property type="match status" value="1"/>
</dbReference>
<dbReference type="PANTHER" id="PTHR10949">
    <property type="entry name" value="LIPOYL SYNTHASE"/>
    <property type="match status" value="1"/>
</dbReference>
<dbReference type="PIRSF" id="PIRSF005963">
    <property type="entry name" value="Lipoyl_synth"/>
    <property type="match status" value="1"/>
</dbReference>
<evidence type="ECO:0000256" key="1">
    <source>
        <dbReference type="ARBA" id="ARBA00022485"/>
    </source>
</evidence>
<dbReference type="GO" id="GO:0051539">
    <property type="term" value="F:4 iron, 4 sulfur cluster binding"/>
    <property type="evidence" value="ECO:0007669"/>
    <property type="project" value="UniProtKB-UniRule"/>
</dbReference>
<dbReference type="GO" id="GO:0009249">
    <property type="term" value="P:protein lipoylation"/>
    <property type="evidence" value="ECO:0007669"/>
    <property type="project" value="UniProtKB-UniRule"/>
</dbReference>
<dbReference type="GO" id="GO:0005737">
    <property type="term" value="C:cytoplasm"/>
    <property type="evidence" value="ECO:0007669"/>
    <property type="project" value="UniProtKB-SubCell"/>
</dbReference>
<name>A0A1F4RBA7_UNCSA</name>
<dbReference type="PROSITE" id="PS51918">
    <property type="entry name" value="RADICAL_SAM"/>
    <property type="match status" value="1"/>
</dbReference>
<feature type="domain" description="Radical SAM core" evidence="9">
    <location>
        <begin position="45"/>
        <end position="261"/>
    </location>
</feature>
<dbReference type="Gene3D" id="3.20.20.70">
    <property type="entry name" value="Aldolase class I"/>
    <property type="match status" value="1"/>
</dbReference>
<dbReference type="UniPathway" id="UPA00538">
    <property type="reaction ID" value="UER00593"/>
</dbReference>
<keyword evidence="2 8" id="KW-0808">Transferase</keyword>
<dbReference type="GO" id="GO:0046872">
    <property type="term" value="F:metal ion binding"/>
    <property type="evidence" value="ECO:0007669"/>
    <property type="project" value="UniProtKB-KW"/>
</dbReference>
<evidence type="ECO:0000256" key="5">
    <source>
        <dbReference type="ARBA" id="ARBA00023004"/>
    </source>
</evidence>
<dbReference type="GO" id="GO:0016992">
    <property type="term" value="F:lipoate synthase activity"/>
    <property type="evidence" value="ECO:0007669"/>
    <property type="project" value="UniProtKB-UniRule"/>
</dbReference>
<comment type="subcellular location">
    <subcellularLocation>
        <location evidence="8">Cytoplasm</location>
    </subcellularLocation>
</comment>
<keyword evidence="1 8" id="KW-0004">4Fe-4S</keyword>
<keyword evidence="3 8" id="KW-0949">S-adenosyl-L-methionine</keyword>
<evidence type="ECO:0000313" key="10">
    <source>
        <dbReference type="EMBL" id="OGC05464.1"/>
    </source>
</evidence>
<proteinExistence type="inferred from homology"/>
<dbReference type="NCBIfam" id="NF004019">
    <property type="entry name" value="PRK05481.1"/>
    <property type="match status" value="1"/>
</dbReference>
<dbReference type="InterPro" id="IPR058240">
    <property type="entry name" value="rSAM_sf"/>
</dbReference>
<evidence type="ECO:0000256" key="3">
    <source>
        <dbReference type="ARBA" id="ARBA00022691"/>
    </source>
</evidence>
<feature type="binding site" evidence="8">
    <location>
        <position position="59"/>
    </location>
    <ligand>
        <name>[4Fe-4S] cluster</name>
        <dbReference type="ChEBI" id="CHEBI:49883"/>
        <label>2</label>
        <note>4Fe-4S-S-AdoMet</note>
    </ligand>
</feature>
<evidence type="ECO:0000256" key="6">
    <source>
        <dbReference type="ARBA" id="ARBA00023014"/>
    </source>
</evidence>
<dbReference type="SFLD" id="SFLDG01058">
    <property type="entry name" value="lipoyl_synthase_like"/>
    <property type="match status" value="1"/>
</dbReference>
<keyword evidence="5 8" id="KW-0408">Iron</keyword>
<keyword evidence="4 8" id="KW-0479">Metal-binding</keyword>
<gene>
    <name evidence="8" type="primary">lipA</name>
    <name evidence="10" type="ORF">A3H38_05720</name>
</gene>
<dbReference type="InterPro" id="IPR007197">
    <property type="entry name" value="rSAM"/>
</dbReference>
<evidence type="ECO:0000256" key="7">
    <source>
        <dbReference type="ARBA" id="ARBA00047326"/>
    </source>
</evidence>
<dbReference type="HAMAP" id="MF_00206">
    <property type="entry name" value="Lipoyl_synth"/>
    <property type="match status" value="1"/>
</dbReference>
<evidence type="ECO:0000313" key="11">
    <source>
        <dbReference type="Proteomes" id="UP000176938"/>
    </source>
</evidence>
<dbReference type="PANTHER" id="PTHR10949:SF0">
    <property type="entry name" value="LIPOYL SYNTHASE, MITOCHONDRIAL"/>
    <property type="match status" value="1"/>
</dbReference>
<comment type="function">
    <text evidence="8">Catalyzes the radical-mediated insertion of two sulfur atoms into the C-6 and C-8 positions of the octanoyl moiety bound to the lipoyl domains of lipoate-dependent enzymes, thereby converting the octanoylated domains into lipoylated derivatives.</text>
</comment>
<dbReference type="EMBL" id="METP01000040">
    <property type="protein sequence ID" value="OGC05464.1"/>
    <property type="molecule type" value="Genomic_DNA"/>
</dbReference>
<dbReference type="SMART" id="SM00729">
    <property type="entry name" value="Elp3"/>
    <property type="match status" value="1"/>
</dbReference>
<dbReference type="InterPro" id="IPR006638">
    <property type="entry name" value="Elp3/MiaA/NifB-like_rSAM"/>
</dbReference>
<feature type="binding site" evidence="8">
    <location>
        <position position="38"/>
    </location>
    <ligand>
        <name>[4Fe-4S] cluster</name>
        <dbReference type="ChEBI" id="CHEBI:49883"/>
        <label>1</label>
    </ligand>
</feature>
<comment type="similarity">
    <text evidence="8">Belongs to the radical SAM superfamily. Lipoyl synthase family.</text>
</comment>
<feature type="binding site" evidence="8">
    <location>
        <position position="63"/>
    </location>
    <ligand>
        <name>[4Fe-4S] cluster</name>
        <dbReference type="ChEBI" id="CHEBI:49883"/>
        <label>2</label>
        <note>4Fe-4S-S-AdoMet</note>
    </ligand>
</feature>
<dbReference type="CDD" id="cd01335">
    <property type="entry name" value="Radical_SAM"/>
    <property type="match status" value="1"/>
</dbReference>
<dbReference type="EC" id="2.8.1.8" evidence="8"/>
<evidence type="ECO:0000256" key="4">
    <source>
        <dbReference type="ARBA" id="ARBA00022723"/>
    </source>
</evidence>
<dbReference type="NCBIfam" id="TIGR00510">
    <property type="entry name" value="lipA"/>
    <property type="match status" value="1"/>
</dbReference>
<evidence type="ECO:0000259" key="9">
    <source>
        <dbReference type="PROSITE" id="PS51918"/>
    </source>
</evidence>
<dbReference type="InterPro" id="IPR013785">
    <property type="entry name" value="Aldolase_TIM"/>
</dbReference>
<sequence>MPLPNYLVKKIPKLRNIRKIRRIIDDCHINSVCESAKCPNIGECFSQNTLTFMILGDICTRHCRFCGVAKGSPLSVDPEEPQRIARAVKKLGLKYVVVTSVTRDDLADGGASQFAEVLLQLQTSNSALRTEVLIPDFQGNKAALQTVLAAKPFVLNHNIETIPRLYLTIRPEAGFRRSLELLSWVKRQKSSIYTKSGFMVGLGEKKEEIFDVLIELRSAGCDVVTIGQYLAPTRAHFQVQRFVEPDEFCEYESFGKKMGLKVFAGPFVRSSYRAGEIVK</sequence>
<dbReference type="SFLD" id="SFLDS00029">
    <property type="entry name" value="Radical_SAM"/>
    <property type="match status" value="1"/>
</dbReference>
<reference evidence="10 11" key="1">
    <citation type="journal article" date="2016" name="Nat. Commun.">
        <title>Thousands of microbial genomes shed light on interconnected biogeochemical processes in an aquifer system.</title>
        <authorList>
            <person name="Anantharaman K."/>
            <person name="Brown C.T."/>
            <person name="Hug L.A."/>
            <person name="Sharon I."/>
            <person name="Castelle C.J."/>
            <person name="Probst A.J."/>
            <person name="Thomas B.C."/>
            <person name="Singh A."/>
            <person name="Wilkins M.J."/>
            <person name="Karaoz U."/>
            <person name="Brodie E.L."/>
            <person name="Williams K.H."/>
            <person name="Hubbard S.S."/>
            <person name="Banfield J.F."/>
        </authorList>
    </citation>
    <scope>NUCLEOTIDE SEQUENCE [LARGE SCALE GENOMIC DNA]</scope>
</reference>
<feature type="binding site" evidence="8">
    <location>
        <position position="271"/>
    </location>
    <ligand>
        <name>[4Fe-4S] cluster</name>
        <dbReference type="ChEBI" id="CHEBI:49883"/>
        <label>1</label>
    </ligand>
</feature>
<dbReference type="SUPFAM" id="SSF102114">
    <property type="entry name" value="Radical SAM enzymes"/>
    <property type="match status" value="1"/>
</dbReference>
<dbReference type="SFLD" id="SFLDF00271">
    <property type="entry name" value="lipoyl_synthase"/>
    <property type="match status" value="1"/>
</dbReference>
<comment type="pathway">
    <text evidence="8">Protein modification; protein lipoylation via endogenous pathway; protein N(6)-(lipoyl)lysine from octanoyl-[acyl-carrier-protein]: step 2/2.</text>
</comment>
<evidence type="ECO:0000256" key="8">
    <source>
        <dbReference type="HAMAP-Rule" id="MF_00206"/>
    </source>
</evidence>
<feature type="binding site" evidence="8">
    <location>
        <position position="66"/>
    </location>
    <ligand>
        <name>[4Fe-4S] cluster</name>
        <dbReference type="ChEBI" id="CHEBI:49883"/>
        <label>2</label>
        <note>4Fe-4S-S-AdoMet</note>
    </ligand>
</feature>
<dbReference type="AlphaFoldDB" id="A0A1F4RBA7"/>